<feature type="transmembrane region" description="Helical" evidence="7">
    <location>
        <begin position="178"/>
        <end position="196"/>
    </location>
</feature>
<dbReference type="PANTHER" id="PTHR43266:SF2">
    <property type="entry name" value="MAJOR FACILITATOR SUPERFAMILY (MFS) PROFILE DOMAIN-CONTAINING PROTEIN"/>
    <property type="match status" value="1"/>
</dbReference>
<protein>
    <submittedName>
        <fullName evidence="8">MFS transporter</fullName>
    </submittedName>
</protein>
<feature type="transmembrane region" description="Helical" evidence="7">
    <location>
        <begin position="55"/>
        <end position="74"/>
    </location>
</feature>
<feature type="transmembrane region" description="Helical" evidence="7">
    <location>
        <begin position="111"/>
        <end position="132"/>
    </location>
</feature>
<dbReference type="Pfam" id="PF07690">
    <property type="entry name" value="MFS_1"/>
    <property type="match status" value="1"/>
</dbReference>
<evidence type="ECO:0000256" key="1">
    <source>
        <dbReference type="ARBA" id="ARBA00004651"/>
    </source>
</evidence>
<proteinExistence type="predicted"/>
<dbReference type="SUPFAM" id="SSF103473">
    <property type="entry name" value="MFS general substrate transporter"/>
    <property type="match status" value="1"/>
</dbReference>
<evidence type="ECO:0000256" key="5">
    <source>
        <dbReference type="ARBA" id="ARBA00022989"/>
    </source>
</evidence>
<keyword evidence="4 7" id="KW-0812">Transmembrane</keyword>
<dbReference type="PANTHER" id="PTHR43266">
    <property type="entry name" value="MACROLIDE-EFFLUX PROTEIN"/>
    <property type="match status" value="1"/>
</dbReference>
<name>A0ABS0XNI2_9SPHN</name>
<feature type="transmembrane region" description="Helical" evidence="7">
    <location>
        <begin position="409"/>
        <end position="427"/>
    </location>
</feature>
<evidence type="ECO:0000256" key="3">
    <source>
        <dbReference type="ARBA" id="ARBA00022475"/>
    </source>
</evidence>
<evidence type="ECO:0000313" key="8">
    <source>
        <dbReference type="EMBL" id="MBJ6121596.1"/>
    </source>
</evidence>
<dbReference type="Proteomes" id="UP000640426">
    <property type="component" value="Unassembled WGS sequence"/>
</dbReference>
<keyword evidence="9" id="KW-1185">Reference proteome</keyword>
<feature type="transmembrane region" description="Helical" evidence="7">
    <location>
        <begin position="86"/>
        <end position="105"/>
    </location>
</feature>
<feature type="transmembrane region" description="Helical" evidence="7">
    <location>
        <begin position="383"/>
        <end position="403"/>
    </location>
</feature>
<keyword evidence="2" id="KW-0813">Transport</keyword>
<dbReference type="InterPro" id="IPR011701">
    <property type="entry name" value="MFS"/>
</dbReference>
<keyword evidence="3" id="KW-1003">Cell membrane</keyword>
<keyword evidence="6 7" id="KW-0472">Membrane</keyword>
<feature type="transmembrane region" description="Helical" evidence="7">
    <location>
        <begin position="268"/>
        <end position="290"/>
    </location>
</feature>
<evidence type="ECO:0000256" key="7">
    <source>
        <dbReference type="SAM" id="Phobius"/>
    </source>
</evidence>
<sequence length="432" mass="45744">MINALGLLKQRRFLPLFTTQFLGAFNDNLFKTSMVLFATYVVFNDAGHEANFNALATGLGILPFFLLSALAGQLADSHDKARIIRLVKSAEIGIMAIGAAGLYAVNRNHVSLGLALMLGSVLLLGVHSTFFGPIKYAILPQHLRPADVLGGTGLVEAGTYLAILLGTVTAGFLVKLSFWWTIGAILGIAVIGLLSGRQVPPAPREGPLLRLNYNPFTASWRLISATLHIPRLFLAICAISFFWTIASVLIIVFPPLVKNVLTADEQVASIAIAVFSVGVAIGSVVINTMLKGNISARYSPGSVIAMGAFVVLFSFLSRGWTPAPAGQFYGWTAFLAQPGSVPILLTLLAIAITGGMFVVPLYAFLTTTVEKDHTARTVAANNVVNAGAMTVGSIAVIGITALGVTPENMLLLVAGMCLVSAWIAQRLHRACD</sequence>
<evidence type="ECO:0000256" key="6">
    <source>
        <dbReference type="ARBA" id="ARBA00023136"/>
    </source>
</evidence>
<evidence type="ECO:0000256" key="2">
    <source>
        <dbReference type="ARBA" id="ARBA00022448"/>
    </source>
</evidence>
<feature type="transmembrane region" description="Helical" evidence="7">
    <location>
        <begin position="153"/>
        <end position="172"/>
    </location>
</feature>
<dbReference type="InterPro" id="IPR036259">
    <property type="entry name" value="MFS_trans_sf"/>
</dbReference>
<dbReference type="RefSeq" id="WP_199036554.1">
    <property type="nucleotide sequence ID" value="NZ_JAELXS010000003.1"/>
</dbReference>
<evidence type="ECO:0000313" key="9">
    <source>
        <dbReference type="Proteomes" id="UP000640426"/>
    </source>
</evidence>
<dbReference type="Gene3D" id="1.20.1250.20">
    <property type="entry name" value="MFS general substrate transporter like domains"/>
    <property type="match status" value="1"/>
</dbReference>
<organism evidence="8 9">
    <name type="scientific">Sphingomonas mollis</name>
    <dbReference type="NCBI Taxonomy" id="2795726"/>
    <lineage>
        <taxon>Bacteria</taxon>
        <taxon>Pseudomonadati</taxon>
        <taxon>Pseudomonadota</taxon>
        <taxon>Alphaproteobacteria</taxon>
        <taxon>Sphingomonadales</taxon>
        <taxon>Sphingomonadaceae</taxon>
        <taxon>Sphingomonas</taxon>
    </lineage>
</organism>
<feature type="transmembrane region" description="Helical" evidence="7">
    <location>
        <begin position="232"/>
        <end position="256"/>
    </location>
</feature>
<accession>A0ABS0XNI2</accession>
<reference evidence="9" key="1">
    <citation type="submission" date="2020-12" db="EMBL/GenBank/DDBJ databases">
        <title>Hymenobacter sp.</title>
        <authorList>
            <person name="Kim M.K."/>
        </authorList>
    </citation>
    <scope>NUCLEOTIDE SEQUENCE [LARGE SCALE GENOMIC DNA]</scope>
    <source>
        <strain evidence="9">BT553</strain>
    </source>
</reference>
<feature type="transmembrane region" description="Helical" evidence="7">
    <location>
        <begin position="21"/>
        <end position="43"/>
    </location>
</feature>
<feature type="transmembrane region" description="Helical" evidence="7">
    <location>
        <begin position="341"/>
        <end position="363"/>
    </location>
</feature>
<gene>
    <name evidence="8" type="ORF">JAO74_07310</name>
</gene>
<comment type="subcellular location">
    <subcellularLocation>
        <location evidence="1">Cell membrane</location>
        <topology evidence="1">Multi-pass membrane protein</topology>
    </subcellularLocation>
</comment>
<keyword evidence="5 7" id="KW-1133">Transmembrane helix</keyword>
<dbReference type="EMBL" id="JAELXS010000003">
    <property type="protein sequence ID" value="MBJ6121596.1"/>
    <property type="molecule type" value="Genomic_DNA"/>
</dbReference>
<feature type="transmembrane region" description="Helical" evidence="7">
    <location>
        <begin position="302"/>
        <end position="321"/>
    </location>
</feature>
<dbReference type="CDD" id="cd06173">
    <property type="entry name" value="MFS_MefA_like"/>
    <property type="match status" value="1"/>
</dbReference>
<evidence type="ECO:0000256" key="4">
    <source>
        <dbReference type="ARBA" id="ARBA00022692"/>
    </source>
</evidence>
<comment type="caution">
    <text evidence="8">The sequence shown here is derived from an EMBL/GenBank/DDBJ whole genome shotgun (WGS) entry which is preliminary data.</text>
</comment>